<dbReference type="SUPFAM" id="SSF47413">
    <property type="entry name" value="lambda repressor-like DNA-binding domains"/>
    <property type="match status" value="1"/>
</dbReference>
<evidence type="ECO:0000313" key="2">
    <source>
        <dbReference type="EMBL" id="MBO1329551.1"/>
    </source>
</evidence>
<organism evidence="2 3">
    <name type="scientific">Acetobacter suratthaniensis</name>
    <dbReference type="NCBI Taxonomy" id="1502841"/>
    <lineage>
        <taxon>Bacteria</taxon>
        <taxon>Pseudomonadati</taxon>
        <taxon>Pseudomonadota</taxon>
        <taxon>Alphaproteobacteria</taxon>
        <taxon>Acetobacterales</taxon>
        <taxon>Acetobacteraceae</taxon>
        <taxon>Acetobacter</taxon>
    </lineage>
</organism>
<dbReference type="InterPro" id="IPR001387">
    <property type="entry name" value="Cro/C1-type_HTH"/>
</dbReference>
<protein>
    <submittedName>
        <fullName evidence="2">Helix-turn-helix transcriptional regulator</fullName>
    </submittedName>
</protein>
<feature type="domain" description="HTH cro/C1-type" evidence="1">
    <location>
        <begin position="65"/>
        <end position="90"/>
    </location>
</feature>
<dbReference type="EMBL" id="JAFVMG010000031">
    <property type="protein sequence ID" value="MBO1329551.1"/>
    <property type="molecule type" value="Genomic_DNA"/>
</dbReference>
<dbReference type="Gene3D" id="1.10.260.40">
    <property type="entry name" value="lambda repressor-like DNA-binding domains"/>
    <property type="match status" value="1"/>
</dbReference>
<proteinExistence type="predicted"/>
<evidence type="ECO:0000313" key="3">
    <source>
        <dbReference type="Proteomes" id="UP000664399"/>
    </source>
</evidence>
<dbReference type="CDD" id="cd00093">
    <property type="entry name" value="HTH_XRE"/>
    <property type="match status" value="1"/>
</dbReference>
<accession>A0ABS3LQA6</accession>
<dbReference type="Proteomes" id="UP000664399">
    <property type="component" value="Unassembled WGS sequence"/>
</dbReference>
<name>A0ABS3LQA6_9PROT</name>
<dbReference type="InterPro" id="IPR010982">
    <property type="entry name" value="Lambda_DNA-bd_dom_sf"/>
</dbReference>
<gene>
    <name evidence="2" type="ORF">J2D75_13890</name>
</gene>
<sequence>MTSQPAQISLGQWFSRNLSAAIQVAGARRETQSDTTAFRRLSLVQIQQKTGIARSTLRLLKSPGNGKQANPDMNTIERLADVLGVPPAFLLMRPQDWELLSRSVSNSSDYLVAAQKLEAEGRLQATNPVEKVLCECKVHPDLRPRNIDGLQEVARADARDEWRRLACLKLDALMLREISKSSARKWLTAIAGAWVSLTTPHDPSTSKQ</sequence>
<keyword evidence="3" id="KW-1185">Reference proteome</keyword>
<evidence type="ECO:0000259" key="1">
    <source>
        <dbReference type="PROSITE" id="PS50943"/>
    </source>
</evidence>
<dbReference type="PROSITE" id="PS50943">
    <property type="entry name" value="HTH_CROC1"/>
    <property type="match status" value="1"/>
</dbReference>
<dbReference type="RefSeq" id="WP_207855385.1">
    <property type="nucleotide sequence ID" value="NZ_JAFVMG010000031.1"/>
</dbReference>
<comment type="caution">
    <text evidence="2">The sequence shown here is derived from an EMBL/GenBank/DDBJ whole genome shotgun (WGS) entry which is preliminary data.</text>
</comment>
<reference evidence="2 3" key="1">
    <citation type="submission" date="2021-03" db="EMBL/GenBank/DDBJ databases">
        <title>The complete genome sequence of Acetobacter suratthaniensis TBRC 1719.</title>
        <authorList>
            <person name="Charoenyingcharoen P."/>
            <person name="Yukphan P."/>
        </authorList>
    </citation>
    <scope>NUCLEOTIDE SEQUENCE [LARGE SCALE GENOMIC DNA]</scope>
    <source>
        <strain evidence="2 3">TBRC 1719</strain>
    </source>
</reference>